<evidence type="ECO:0000313" key="11">
    <source>
        <dbReference type="EMBL" id="KAG0483676.1"/>
    </source>
</evidence>
<dbReference type="GO" id="GO:0005543">
    <property type="term" value="F:phospholipid binding"/>
    <property type="evidence" value="ECO:0007669"/>
    <property type="project" value="InterPro"/>
</dbReference>
<dbReference type="PROSITE" id="PS50004">
    <property type="entry name" value="C2"/>
    <property type="match status" value="1"/>
</dbReference>
<keyword evidence="4" id="KW-0862">Zinc</keyword>
<dbReference type="Pfam" id="PF00168">
    <property type="entry name" value="C2"/>
    <property type="match status" value="1"/>
</dbReference>
<dbReference type="InterPro" id="IPR038508">
    <property type="entry name" value="ArfGAP_dom_sf"/>
</dbReference>
<dbReference type="GO" id="GO:0008270">
    <property type="term" value="F:zinc ion binding"/>
    <property type="evidence" value="ECO:0007669"/>
    <property type="project" value="UniProtKB-KW"/>
</dbReference>
<dbReference type="CDD" id="cd04038">
    <property type="entry name" value="C2_ArfGAP"/>
    <property type="match status" value="1"/>
</dbReference>
<sequence length="359" mass="40132">MINHQENQNSRNLAGSSNASKSLEKLSSQPDNRICADCCLRDPKWVSLSHGVFICIQCAGVHRSLGVHISKVLSVKLDEWTDDQVDWLIGRGGNAAVNNSYESFLPEGIEKPKPNSSIEERSDFIRRKYELKQFSNEHSMITPAMQSNPISPARNGSHNVKHLEKQYTGIRHGLSHAFRNSWRRKDSEQKAIKKMVGMVEFVGVIKVNIIRGIDLAVRDVRSSDPYVVLTLGDQTTKTRVVKSSLNPVWNETLMLSIPDPVPPLILNVFDKDIFTSDDKMGEAEIDIQPLVAAAKAYESSPILETMQLGRWLASDDNTLVKDSVISLVNGTVKQEITLKLQNVESGQLEIKLECIPFSQ</sequence>
<dbReference type="SUPFAM" id="SSF49562">
    <property type="entry name" value="C2 domain (Calcium/lipid-binding domain, CaLB)"/>
    <property type="match status" value="1"/>
</dbReference>
<keyword evidence="3 6" id="KW-0863">Zinc-finger</keyword>
<dbReference type="Proteomes" id="UP000639772">
    <property type="component" value="Unassembled WGS sequence"/>
</dbReference>
<dbReference type="Gene3D" id="2.60.40.150">
    <property type="entry name" value="C2 domain"/>
    <property type="match status" value="1"/>
</dbReference>
<organism evidence="10 12">
    <name type="scientific">Vanilla planifolia</name>
    <name type="common">Vanilla</name>
    <dbReference type="NCBI Taxonomy" id="51239"/>
    <lineage>
        <taxon>Eukaryota</taxon>
        <taxon>Viridiplantae</taxon>
        <taxon>Streptophyta</taxon>
        <taxon>Embryophyta</taxon>
        <taxon>Tracheophyta</taxon>
        <taxon>Spermatophyta</taxon>
        <taxon>Magnoliopsida</taxon>
        <taxon>Liliopsida</taxon>
        <taxon>Asparagales</taxon>
        <taxon>Orchidaceae</taxon>
        <taxon>Vanilloideae</taxon>
        <taxon>Vanilleae</taxon>
        <taxon>Vanilla</taxon>
    </lineage>
</organism>
<dbReference type="SMART" id="SM00105">
    <property type="entry name" value="ArfGap"/>
    <property type="match status" value="1"/>
</dbReference>
<evidence type="ECO:0000259" key="8">
    <source>
        <dbReference type="PROSITE" id="PS50004"/>
    </source>
</evidence>
<dbReference type="PANTHER" id="PTHR46220:SF2">
    <property type="entry name" value="ADP-RIBOSYLATION FACTOR GTPASE-ACTIVATING PROTEIN AGD11-RELATED"/>
    <property type="match status" value="1"/>
</dbReference>
<dbReference type="InterPro" id="IPR037278">
    <property type="entry name" value="ARFGAP/RecO"/>
</dbReference>
<proteinExistence type="predicted"/>
<evidence type="ECO:0008006" key="14">
    <source>
        <dbReference type="Google" id="ProtNLM"/>
    </source>
</evidence>
<keyword evidence="12" id="KW-1185">Reference proteome</keyword>
<dbReference type="FunFam" id="2.60.40.150:FF:000190">
    <property type="entry name" value="ADP-ribosylation factor GTPase-activating protein AGD12"/>
    <property type="match status" value="1"/>
</dbReference>
<dbReference type="InterPro" id="IPR044518">
    <property type="entry name" value="ARF_GAP_AGD11/12/13"/>
</dbReference>
<dbReference type="PRINTS" id="PR00405">
    <property type="entry name" value="REVINTRACTNG"/>
</dbReference>
<evidence type="ECO:0000313" key="13">
    <source>
        <dbReference type="Proteomes" id="UP000639772"/>
    </source>
</evidence>
<dbReference type="OrthoDB" id="73919at2759"/>
<dbReference type="InterPro" id="IPR001164">
    <property type="entry name" value="ArfGAP_dom"/>
</dbReference>
<protein>
    <recommendedName>
        <fullName evidence="14">ADP-ribosylation factor GTPase-activating protein AGD11</fullName>
    </recommendedName>
</protein>
<evidence type="ECO:0000256" key="1">
    <source>
        <dbReference type="ARBA" id="ARBA00022468"/>
    </source>
</evidence>
<keyword evidence="5" id="KW-0106">Calcium</keyword>
<dbReference type="FunFam" id="1.10.220.150:FF:000009">
    <property type="entry name" value="stromal membrane-associated protein 1 isoform X1"/>
    <property type="match status" value="1"/>
</dbReference>
<evidence type="ECO:0000313" key="10">
    <source>
        <dbReference type="EMBL" id="KAG0481245.1"/>
    </source>
</evidence>
<comment type="caution">
    <text evidence="10">The sequence shown here is derived from an EMBL/GenBank/DDBJ whole genome shotgun (WGS) entry which is preliminary data.</text>
</comment>
<dbReference type="Pfam" id="PF01412">
    <property type="entry name" value="ArfGap"/>
    <property type="match status" value="1"/>
</dbReference>
<reference evidence="12 13" key="1">
    <citation type="journal article" date="2020" name="Nat. Food">
        <title>A phased Vanilla planifolia genome enables genetic improvement of flavour and production.</title>
        <authorList>
            <person name="Hasing T."/>
            <person name="Tang H."/>
            <person name="Brym M."/>
            <person name="Khazi F."/>
            <person name="Huang T."/>
            <person name="Chambers A.H."/>
        </authorList>
    </citation>
    <scope>NUCLEOTIDE SEQUENCE [LARGE SCALE GENOMIC DNA]</scope>
    <source>
        <tissue evidence="10">Leaf</tissue>
    </source>
</reference>
<dbReference type="Gene3D" id="1.10.220.150">
    <property type="entry name" value="Arf GTPase activating protein"/>
    <property type="match status" value="1"/>
</dbReference>
<dbReference type="PANTHER" id="PTHR46220">
    <property type="entry name" value="ADP-RIBOSYLATION FACTOR GTPASE-ACTIVATING PROTEIN AGD12"/>
    <property type="match status" value="1"/>
</dbReference>
<feature type="domain" description="Arf-GAP" evidence="9">
    <location>
        <begin position="20"/>
        <end position="149"/>
    </location>
</feature>
<evidence type="ECO:0000256" key="4">
    <source>
        <dbReference type="ARBA" id="ARBA00022833"/>
    </source>
</evidence>
<gene>
    <name evidence="11" type="ORF">HPP92_011760</name>
    <name evidence="10" type="ORF">HPP92_012103</name>
</gene>
<evidence type="ECO:0000313" key="12">
    <source>
        <dbReference type="Proteomes" id="UP000636800"/>
    </source>
</evidence>
<dbReference type="AlphaFoldDB" id="A0A835R491"/>
<dbReference type="EMBL" id="JADCNL010000005">
    <property type="protein sequence ID" value="KAG0481245.1"/>
    <property type="molecule type" value="Genomic_DNA"/>
</dbReference>
<keyword evidence="2" id="KW-0479">Metal-binding</keyword>
<feature type="domain" description="C2" evidence="8">
    <location>
        <begin position="186"/>
        <end position="300"/>
    </location>
</feature>
<evidence type="ECO:0000256" key="3">
    <source>
        <dbReference type="ARBA" id="ARBA00022771"/>
    </source>
</evidence>
<keyword evidence="1" id="KW-0343">GTPase activation</keyword>
<evidence type="ECO:0000256" key="5">
    <source>
        <dbReference type="ARBA" id="ARBA00022837"/>
    </source>
</evidence>
<feature type="region of interest" description="Disordered" evidence="7">
    <location>
        <begin position="1"/>
        <end position="23"/>
    </location>
</feature>
<dbReference type="GO" id="GO:0005096">
    <property type="term" value="F:GTPase activator activity"/>
    <property type="evidence" value="ECO:0007669"/>
    <property type="project" value="UniProtKB-KW"/>
</dbReference>
<dbReference type="InterPro" id="IPR035892">
    <property type="entry name" value="C2_domain_sf"/>
</dbReference>
<dbReference type="PROSITE" id="PS50115">
    <property type="entry name" value="ARFGAP"/>
    <property type="match status" value="1"/>
</dbReference>
<name>A0A835R491_VANPL</name>
<dbReference type="EMBL" id="JADCNM010000005">
    <property type="protein sequence ID" value="KAG0483676.1"/>
    <property type="molecule type" value="Genomic_DNA"/>
</dbReference>
<dbReference type="Proteomes" id="UP000636800">
    <property type="component" value="Chromosome 5"/>
</dbReference>
<evidence type="ECO:0000256" key="6">
    <source>
        <dbReference type="PROSITE-ProRule" id="PRU00288"/>
    </source>
</evidence>
<dbReference type="CDD" id="cd08204">
    <property type="entry name" value="ArfGap"/>
    <property type="match status" value="1"/>
</dbReference>
<evidence type="ECO:0000256" key="2">
    <source>
        <dbReference type="ARBA" id="ARBA00022723"/>
    </source>
</evidence>
<dbReference type="SUPFAM" id="SSF57863">
    <property type="entry name" value="ArfGap/RecO-like zinc finger"/>
    <property type="match status" value="1"/>
</dbReference>
<dbReference type="SMART" id="SM00239">
    <property type="entry name" value="C2"/>
    <property type="match status" value="1"/>
</dbReference>
<accession>A0A835R491</accession>
<dbReference type="InterPro" id="IPR000008">
    <property type="entry name" value="C2_dom"/>
</dbReference>
<evidence type="ECO:0000259" key="9">
    <source>
        <dbReference type="PROSITE" id="PS50115"/>
    </source>
</evidence>
<evidence type="ECO:0000256" key="7">
    <source>
        <dbReference type="SAM" id="MobiDB-lite"/>
    </source>
</evidence>